<evidence type="ECO:0000313" key="4">
    <source>
        <dbReference type="Proteomes" id="UP000585614"/>
    </source>
</evidence>
<organism evidence="3 4">
    <name type="scientific">Rhinolophus ferrumequinum</name>
    <name type="common">Greater horseshoe bat</name>
    <dbReference type="NCBI Taxonomy" id="59479"/>
    <lineage>
        <taxon>Eukaryota</taxon>
        <taxon>Metazoa</taxon>
        <taxon>Chordata</taxon>
        <taxon>Craniata</taxon>
        <taxon>Vertebrata</taxon>
        <taxon>Euteleostomi</taxon>
        <taxon>Mammalia</taxon>
        <taxon>Eutheria</taxon>
        <taxon>Laurasiatheria</taxon>
        <taxon>Chiroptera</taxon>
        <taxon>Yinpterochiroptera</taxon>
        <taxon>Rhinolophoidea</taxon>
        <taxon>Rhinolophidae</taxon>
        <taxon>Rhinolophinae</taxon>
        <taxon>Rhinolophus</taxon>
    </lineage>
</organism>
<protein>
    <submittedName>
        <fullName evidence="3">Small integral membrane protein 28</fullName>
    </submittedName>
</protein>
<proteinExistence type="predicted"/>
<sequence length="164" mass="18012">MRALLGSSWRKFGHAGRGTYEWLTSEPSLPLLETQLQGTQKISSAKEDVEPFLCILLPATILLFLAFLLLFLYRLCKAPRPQGQVFSIDLSEHPPVGEETDFLPGLPWSGEQDFAYAPLPGEVAPLSVCLPPSYEEATRNPAEEDGPNAGLQGRHTLPGLNEPK</sequence>
<reference evidence="3 4" key="1">
    <citation type="journal article" date="2020" name="Nature">
        <title>Six reference-quality genomes reveal evolution of bat adaptations.</title>
        <authorList>
            <person name="Jebb D."/>
            <person name="Huang Z."/>
            <person name="Pippel M."/>
            <person name="Hughes G.M."/>
            <person name="Lavrichenko K."/>
            <person name="Devanna P."/>
            <person name="Winkler S."/>
            <person name="Jermiin L.S."/>
            <person name="Skirmuntt E.C."/>
            <person name="Katzourakis A."/>
            <person name="Burkitt-Gray L."/>
            <person name="Ray D.A."/>
            <person name="Sullivan K.A.M."/>
            <person name="Roscito J.G."/>
            <person name="Kirilenko B.M."/>
            <person name="Davalos L.M."/>
            <person name="Corthals A.P."/>
            <person name="Power M.L."/>
            <person name="Jones G."/>
            <person name="Ransome R.D."/>
            <person name="Dechmann D.K.N."/>
            <person name="Locatelli A.G."/>
            <person name="Puechmaille S.J."/>
            <person name="Fedrigo O."/>
            <person name="Jarvis E.D."/>
            <person name="Hiller M."/>
            <person name="Vernes S.C."/>
            <person name="Myers E.W."/>
            <person name="Teeling E.C."/>
        </authorList>
    </citation>
    <scope>NUCLEOTIDE SEQUENCE [LARGE SCALE GENOMIC DNA]</scope>
    <source>
        <strain evidence="3">MRhiFer1</strain>
        <tissue evidence="3">Lung</tissue>
    </source>
</reference>
<keyword evidence="2" id="KW-1133">Transmembrane helix</keyword>
<keyword evidence="2" id="KW-0812">Transmembrane</keyword>
<feature type="transmembrane region" description="Helical" evidence="2">
    <location>
        <begin position="52"/>
        <end position="73"/>
    </location>
</feature>
<evidence type="ECO:0000313" key="3">
    <source>
        <dbReference type="EMBL" id="KAF6365359.1"/>
    </source>
</evidence>
<dbReference type="EMBL" id="JACAGC010000005">
    <property type="protein sequence ID" value="KAF6365359.1"/>
    <property type="molecule type" value="Genomic_DNA"/>
</dbReference>
<dbReference type="Proteomes" id="UP000585614">
    <property type="component" value="Unassembled WGS sequence"/>
</dbReference>
<comment type="caution">
    <text evidence="3">The sequence shown here is derived from an EMBL/GenBank/DDBJ whole genome shotgun (WGS) entry which is preliminary data.</text>
</comment>
<evidence type="ECO:0000256" key="2">
    <source>
        <dbReference type="SAM" id="Phobius"/>
    </source>
</evidence>
<dbReference type="OrthoDB" id="8734319at2759"/>
<name>A0A7J7YU45_RHIFE</name>
<gene>
    <name evidence="3" type="ORF">mRhiFer1_015783</name>
</gene>
<keyword evidence="2" id="KW-0472">Membrane</keyword>
<feature type="region of interest" description="Disordered" evidence="1">
    <location>
        <begin position="134"/>
        <end position="164"/>
    </location>
</feature>
<accession>A0A7J7YU45</accession>
<evidence type="ECO:0000256" key="1">
    <source>
        <dbReference type="SAM" id="MobiDB-lite"/>
    </source>
</evidence>
<dbReference type="AlphaFoldDB" id="A0A7J7YU45"/>